<dbReference type="AlphaFoldDB" id="A0AAU9V3I8"/>
<keyword evidence="2" id="KW-1185">Reference proteome</keyword>
<name>A0AAU9V3I8_EUPED</name>
<accession>A0AAU9V3I8</accession>
<sequence>MNNLKLLASNATPLSKLLKITTDFTDSIRMQFEIDNLAEVIPPKLRPASISLDHAINRFVEFLQFLAIITATREVNLATYKKIQASTLVNGFKESTKCNRLTVDEALMNHFEAIVMAALLSGADEVVLIGGFKQSLHRKTRTHRLRIHDMVPLAIVAATRHPTPVSITLTTETTQLAGLSAQWWVPRRKPLEVQPKNIHSQTPHFDCEGCA</sequence>
<comment type="caution">
    <text evidence="1">The sequence shown here is derived from an EMBL/GenBank/DDBJ whole genome shotgun (WGS) entry which is preliminary data.</text>
</comment>
<organism evidence="1 2">
    <name type="scientific">Euphydryas editha</name>
    <name type="common">Edith's checkerspot</name>
    <dbReference type="NCBI Taxonomy" id="104508"/>
    <lineage>
        <taxon>Eukaryota</taxon>
        <taxon>Metazoa</taxon>
        <taxon>Ecdysozoa</taxon>
        <taxon>Arthropoda</taxon>
        <taxon>Hexapoda</taxon>
        <taxon>Insecta</taxon>
        <taxon>Pterygota</taxon>
        <taxon>Neoptera</taxon>
        <taxon>Endopterygota</taxon>
        <taxon>Lepidoptera</taxon>
        <taxon>Glossata</taxon>
        <taxon>Ditrysia</taxon>
        <taxon>Papilionoidea</taxon>
        <taxon>Nymphalidae</taxon>
        <taxon>Nymphalinae</taxon>
        <taxon>Euphydryas</taxon>
    </lineage>
</organism>
<dbReference type="InterPro" id="IPR027417">
    <property type="entry name" value="P-loop_NTPase"/>
</dbReference>
<protein>
    <submittedName>
        <fullName evidence="1">Uncharacterized protein</fullName>
    </submittedName>
</protein>
<dbReference type="EMBL" id="CAKOGL010000027">
    <property type="protein sequence ID" value="CAH2104775.1"/>
    <property type="molecule type" value="Genomic_DNA"/>
</dbReference>
<dbReference type="Gene3D" id="3.40.50.300">
    <property type="entry name" value="P-loop containing nucleotide triphosphate hydrolases"/>
    <property type="match status" value="1"/>
</dbReference>
<gene>
    <name evidence="1" type="ORF">EEDITHA_LOCUS19111</name>
</gene>
<evidence type="ECO:0000313" key="2">
    <source>
        <dbReference type="Proteomes" id="UP001153954"/>
    </source>
</evidence>
<reference evidence="1" key="1">
    <citation type="submission" date="2022-03" db="EMBL/GenBank/DDBJ databases">
        <authorList>
            <person name="Tunstrom K."/>
        </authorList>
    </citation>
    <scope>NUCLEOTIDE SEQUENCE</scope>
</reference>
<evidence type="ECO:0000313" key="1">
    <source>
        <dbReference type="EMBL" id="CAH2104775.1"/>
    </source>
</evidence>
<proteinExistence type="predicted"/>
<dbReference type="Proteomes" id="UP001153954">
    <property type="component" value="Unassembled WGS sequence"/>
</dbReference>